<dbReference type="EMBL" id="NIDE01000020">
    <property type="protein sequence ID" value="OWK34294.1"/>
    <property type="molecule type" value="Genomic_DNA"/>
</dbReference>
<dbReference type="AlphaFoldDB" id="A0A225D3T4"/>
<evidence type="ECO:0000313" key="2">
    <source>
        <dbReference type="Proteomes" id="UP000214646"/>
    </source>
</evidence>
<name>A0A225D3T4_9BACT</name>
<evidence type="ECO:0008006" key="3">
    <source>
        <dbReference type="Google" id="ProtNLM"/>
    </source>
</evidence>
<comment type="caution">
    <text evidence="1">The sequence shown here is derived from an EMBL/GenBank/DDBJ whole genome shotgun (WGS) entry which is preliminary data.</text>
</comment>
<reference evidence="2" key="1">
    <citation type="submission" date="2017-06" db="EMBL/GenBank/DDBJ databases">
        <title>Genome analysis of Fimbriiglobus ruber SP5, the first member of the order Planctomycetales with confirmed chitinolytic capability.</title>
        <authorList>
            <person name="Ravin N.V."/>
            <person name="Rakitin A.L."/>
            <person name="Ivanova A.A."/>
            <person name="Beletsky A.V."/>
            <person name="Kulichevskaya I.S."/>
            <person name="Mardanov A.V."/>
            <person name="Dedysh S.N."/>
        </authorList>
    </citation>
    <scope>NUCLEOTIDE SEQUENCE [LARGE SCALE GENOMIC DNA]</scope>
    <source>
        <strain evidence="2">SP5</strain>
    </source>
</reference>
<gene>
    <name evidence="1" type="ORF">FRUB_10265</name>
</gene>
<dbReference type="Proteomes" id="UP000214646">
    <property type="component" value="Unassembled WGS sequence"/>
</dbReference>
<keyword evidence="2" id="KW-1185">Reference proteome</keyword>
<evidence type="ECO:0000313" key="1">
    <source>
        <dbReference type="EMBL" id="OWK34294.1"/>
    </source>
</evidence>
<accession>A0A225D3T4</accession>
<dbReference type="RefSeq" id="WP_088260596.1">
    <property type="nucleotide sequence ID" value="NZ_NIDE01000020.1"/>
</dbReference>
<protein>
    <recommendedName>
        <fullName evidence="3">Phage protein</fullName>
    </recommendedName>
</protein>
<proteinExistence type="predicted"/>
<sequence>MAFTIWAGTSGRLSSGLVAYQTGTDLPIITPSSITRLPNAEINKWSVAPKTDGGKFIGFENPVGEYGNVYEYQLQGGITSWSVQVSGTYNSDAAGTTDSKFPDGAFVVLDLIISKLSPLGRYGCVAKITDRSQDVDGTTGNPGAFSFTAVGSGALPNVTNGM</sequence>
<organism evidence="1 2">
    <name type="scientific">Fimbriiglobus ruber</name>
    <dbReference type="NCBI Taxonomy" id="1908690"/>
    <lineage>
        <taxon>Bacteria</taxon>
        <taxon>Pseudomonadati</taxon>
        <taxon>Planctomycetota</taxon>
        <taxon>Planctomycetia</taxon>
        <taxon>Gemmatales</taxon>
        <taxon>Gemmataceae</taxon>
        <taxon>Fimbriiglobus</taxon>
    </lineage>
</organism>